<dbReference type="SUPFAM" id="SSF48179">
    <property type="entry name" value="6-phosphogluconate dehydrogenase C-terminal domain-like"/>
    <property type="match status" value="2"/>
</dbReference>
<name>A0A5A9ZTP2_9RHOB</name>
<dbReference type="InterPro" id="IPR001753">
    <property type="entry name" value="Enoyl-CoA_hydra/iso"/>
</dbReference>
<dbReference type="InterPro" id="IPR036291">
    <property type="entry name" value="NAD(P)-bd_dom_sf"/>
</dbReference>
<dbReference type="GO" id="GO:0004300">
    <property type="term" value="F:enoyl-CoA hydratase activity"/>
    <property type="evidence" value="ECO:0007669"/>
    <property type="project" value="UniProtKB-EC"/>
</dbReference>
<comment type="catalytic activity">
    <reaction evidence="6">
        <text>a (3S)-3-hydroxyacyl-CoA + NAD(+) = a 3-oxoacyl-CoA + NADH + H(+)</text>
        <dbReference type="Rhea" id="RHEA:22432"/>
        <dbReference type="ChEBI" id="CHEBI:15378"/>
        <dbReference type="ChEBI" id="CHEBI:57318"/>
        <dbReference type="ChEBI" id="CHEBI:57540"/>
        <dbReference type="ChEBI" id="CHEBI:57945"/>
        <dbReference type="ChEBI" id="CHEBI:90726"/>
        <dbReference type="EC" id="1.1.1.35"/>
    </reaction>
</comment>
<comment type="caution">
    <text evidence="9">The sequence shown here is derived from an EMBL/GenBank/DDBJ whole genome shotgun (WGS) entry which is preliminary data.</text>
</comment>
<dbReference type="EC" id="4.2.1.17" evidence="2"/>
<dbReference type="InterPro" id="IPR008927">
    <property type="entry name" value="6-PGluconate_DH-like_C_sf"/>
</dbReference>
<evidence type="ECO:0000313" key="9">
    <source>
        <dbReference type="EMBL" id="KAA0920266.1"/>
    </source>
</evidence>
<reference evidence="9 10" key="1">
    <citation type="submission" date="2019-07" db="EMBL/GenBank/DDBJ databases">
        <title>Aquicoccus porphyridii gen. nov., sp. nov., isolated from a small marine red alga, Porphyridium marinum.</title>
        <authorList>
            <person name="Liu L."/>
        </authorList>
    </citation>
    <scope>NUCLEOTIDE SEQUENCE [LARGE SCALE GENOMIC DNA]</scope>
    <source>
        <strain evidence="9 10">L1 8-17</strain>
    </source>
</reference>
<dbReference type="InterPro" id="IPR018376">
    <property type="entry name" value="Enoyl-CoA_hyd/isom_CS"/>
</dbReference>
<dbReference type="Gene3D" id="3.40.50.720">
    <property type="entry name" value="NAD(P)-binding Rossmann-like Domain"/>
    <property type="match status" value="1"/>
</dbReference>
<evidence type="ECO:0000256" key="7">
    <source>
        <dbReference type="RuleBase" id="RU003707"/>
    </source>
</evidence>
<keyword evidence="10" id="KW-1185">Reference proteome</keyword>
<evidence type="ECO:0000256" key="6">
    <source>
        <dbReference type="ARBA" id="ARBA00049556"/>
    </source>
</evidence>
<proteinExistence type="inferred from homology"/>
<dbReference type="SUPFAM" id="SSF51735">
    <property type="entry name" value="NAD(P)-binding Rossmann-fold domains"/>
    <property type="match status" value="1"/>
</dbReference>
<dbReference type="PANTHER" id="PTHR23309">
    <property type="entry name" value="3-HYDROXYACYL-COA DEHYROGENASE"/>
    <property type="match status" value="1"/>
</dbReference>
<dbReference type="Pfam" id="PF00378">
    <property type="entry name" value="ECH_1"/>
    <property type="match status" value="1"/>
</dbReference>
<dbReference type="Gene3D" id="3.90.226.10">
    <property type="entry name" value="2-enoyl-CoA Hydratase, Chain A, domain 1"/>
    <property type="match status" value="1"/>
</dbReference>
<dbReference type="GO" id="GO:0016853">
    <property type="term" value="F:isomerase activity"/>
    <property type="evidence" value="ECO:0007669"/>
    <property type="project" value="UniProtKB-KW"/>
</dbReference>
<evidence type="ECO:0000256" key="3">
    <source>
        <dbReference type="ARBA" id="ARBA00023235"/>
    </source>
</evidence>
<dbReference type="PANTHER" id="PTHR23309:SF49">
    <property type="entry name" value="PEROXISOMAL BIFUNCTIONAL ENZYME"/>
    <property type="match status" value="1"/>
</dbReference>
<dbReference type="AlphaFoldDB" id="A0A5A9ZTP2"/>
<protein>
    <recommendedName>
        <fullName evidence="2">enoyl-CoA hydratase</fullName>
        <ecNumber evidence="2">4.2.1.17</ecNumber>
    </recommendedName>
</protein>
<keyword evidence="5" id="KW-0511">Multifunctional enzyme</keyword>
<dbReference type="GO" id="GO:0070403">
    <property type="term" value="F:NAD+ binding"/>
    <property type="evidence" value="ECO:0007669"/>
    <property type="project" value="InterPro"/>
</dbReference>
<evidence type="ECO:0000256" key="1">
    <source>
        <dbReference type="ARBA" id="ARBA00008750"/>
    </source>
</evidence>
<dbReference type="SUPFAM" id="SSF52096">
    <property type="entry name" value="ClpP/crotonase"/>
    <property type="match status" value="1"/>
</dbReference>
<evidence type="ECO:0000313" key="10">
    <source>
        <dbReference type="Proteomes" id="UP000325291"/>
    </source>
</evidence>
<dbReference type="Proteomes" id="UP000325291">
    <property type="component" value="Unassembled WGS sequence"/>
</dbReference>
<feature type="domain" description="3-hydroxyacyl-CoA dehydrogenase NAD binding" evidence="8">
    <location>
        <begin position="312"/>
        <end position="486"/>
    </location>
</feature>
<dbReference type="EMBL" id="VINQ01000002">
    <property type="protein sequence ID" value="KAA0920266.1"/>
    <property type="molecule type" value="Genomic_DNA"/>
</dbReference>
<accession>A0A5A9ZTP2</accession>
<dbReference type="Pfam" id="PF02737">
    <property type="entry name" value="3HCDH_N"/>
    <property type="match status" value="1"/>
</dbReference>
<evidence type="ECO:0000256" key="5">
    <source>
        <dbReference type="ARBA" id="ARBA00023268"/>
    </source>
</evidence>
<keyword evidence="4" id="KW-0456">Lyase</keyword>
<evidence type="ECO:0000256" key="2">
    <source>
        <dbReference type="ARBA" id="ARBA00012076"/>
    </source>
</evidence>
<organism evidence="9 10">
    <name type="scientific">Aquicoccus porphyridii</name>
    <dbReference type="NCBI Taxonomy" id="1852029"/>
    <lineage>
        <taxon>Bacteria</taxon>
        <taxon>Pseudomonadati</taxon>
        <taxon>Pseudomonadota</taxon>
        <taxon>Alphaproteobacteria</taxon>
        <taxon>Rhodobacterales</taxon>
        <taxon>Paracoccaceae</taxon>
        <taxon>Aquicoccus</taxon>
    </lineage>
</organism>
<sequence>MRNSELARRQRLPKTLSRDVYWEEPSVAQGLSYKTKDGIAILSVNQDPGHLSGQVIDSIGAALCRAQAEGVLAVVIAGEGDGFPDGPPLSEILSDVTVESLGKLCSRVACSDLPVVAVMQGAVCGGALSLALSTHARVAQVGTRIGFKEIEWGLCPFAGATQRLSRILGAGPAIELMLSGRLVPAEHVDVAPLFERLVGDNLMDAAIGLARDLAVQSRANNRRSEAEAAGLSDPIQYQRAVAGARKGVLSAEAKAIVDCVEAAQLLTMEAGQAFETSSFHVLRESSRAAALVHVAQAEAFFLTARHPAPKDVVVFGDSRMARGVAIACLDAGARVHLAERAEGGAGRLVKEIEKVNTQEVAAGHTSAEHAQARLSRLSGGRLEEVIGSGEIVIEAGGFPLSAMGDVADLLTSATGPEIPVLLGSNVALRGGAMAHLFGGRVLGGAFQPPPQLARLVELVVPDAVSAEAVIRSEALARAMRKVVLHVAPRNGCLLQTLVSRFFAAAEWCVLQGASPLEVDRALGWRAGPFAMMDREGLGTQSARLAAINGHERENSLNSALLAVGRDGIANGRGYYRYDDNGQNPRADPEADALVARWRDVEADRQGPVAEEIRQRILLALVSVGLELMEGGVIGRAAEVDLAAIHGLGMPRSSGGPMKWAENAGLIRVRKALERFSASDPRLWQISPILDDRIKDGTRFGD</sequence>
<dbReference type="GO" id="GO:0003857">
    <property type="term" value="F:(3S)-3-hydroxyacyl-CoA dehydrogenase (NAD+) activity"/>
    <property type="evidence" value="ECO:0007669"/>
    <property type="project" value="UniProtKB-EC"/>
</dbReference>
<dbReference type="InterPro" id="IPR029045">
    <property type="entry name" value="ClpP/crotonase-like_dom_sf"/>
</dbReference>
<comment type="similarity">
    <text evidence="1">In the N-terminal section; belongs to the enoyl-CoA hydratase/isomerase family.</text>
</comment>
<gene>
    <name evidence="9" type="ORF">FLO80_03890</name>
</gene>
<dbReference type="CDD" id="cd06558">
    <property type="entry name" value="crotonase-like"/>
    <property type="match status" value="1"/>
</dbReference>
<keyword evidence="3" id="KW-0413">Isomerase</keyword>
<dbReference type="GO" id="GO:0006635">
    <property type="term" value="P:fatty acid beta-oxidation"/>
    <property type="evidence" value="ECO:0007669"/>
    <property type="project" value="TreeGrafter"/>
</dbReference>
<comment type="similarity">
    <text evidence="7">Belongs to the enoyl-CoA hydratase/isomerase family.</text>
</comment>
<evidence type="ECO:0000256" key="4">
    <source>
        <dbReference type="ARBA" id="ARBA00023239"/>
    </source>
</evidence>
<dbReference type="PROSITE" id="PS00166">
    <property type="entry name" value="ENOYL_COA_HYDRATASE"/>
    <property type="match status" value="1"/>
</dbReference>
<evidence type="ECO:0000259" key="8">
    <source>
        <dbReference type="Pfam" id="PF02737"/>
    </source>
</evidence>
<dbReference type="Gene3D" id="1.10.1040.50">
    <property type="match status" value="1"/>
</dbReference>
<dbReference type="InterPro" id="IPR006176">
    <property type="entry name" value="3-OHacyl-CoA_DH_NAD-bd"/>
</dbReference>